<evidence type="ECO:0000256" key="5">
    <source>
        <dbReference type="ARBA" id="ARBA00022490"/>
    </source>
</evidence>
<comment type="function">
    <text evidence="1">An FAD assembly protein, which accelerates covalent attachment of the cofactor into other proteins. Plays an essential role in the assembly of succinate dehydrogenase (SDH, respiratory complex II), an enzyme complex that is a component of both the tricarboxylic acid cycle and the electron transport chain, and which couples the oxidation of succinate to fumarate with the reduction of ubiquinone (coenzyme Q) to ubiquinol. Required for flavinylation (covalent attachment of FAD) of the flavoprotein subunit SdhA of SDH and other flavinylated proteins as well.</text>
</comment>
<dbReference type="InterPro" id="IPR050531">
    <property type="entry name" value="SdhE_FAD_assembly_factor"/>
</dbReference>
<sequence>MQLSPEDEVELRRLRWKCRRGMRELDQLFGRFLDREWRQASVGDRAVFLRLLECEDDKLWHWFMGHEVPPDAELAALVSAIRQLPP</sequence>
<keyword evidence="5" id="KW-0963">Cytoplasm</keyword>
<dbReference type="Gene3D" id="1.10.150.250">
    <property type="entry name" value="Flavinator of succinate dehydrogenase"/>
    <property type="match status" value="1"/>
</dbReference>
<proteinExistence type="inferred from homology"/>
<evidence type="ECO:0000313" key="8">
    <source>
        <dbReference type="Proteomes" id="UP000593932"/>
    </source>
</evidence>
<evidence type="ECO:0000256" key="2">
    <source>
        <dbReference type="ARBA" id="ARBA00004496"/>
    </source>
</evidence>
<keyword evidence="8" id="KW-1185">Reference proteome</keyword>
<dbReference type="RefSeq" id="WP_194033778.1">
    <property type="nucleotide sequence ID" value="NZ_CP063657.1"/>
</dbReference>
<dbReference type="PANTHER" id="PTHR39585">
    <property type="entry name" value="FAD ASSEMBLY FACTOR SDHE"/>
    <property type="match status" value="1"/>
</dbReference>
<reference evidence="7 8" key="1">
    <citation type="submission" date="2020-10" db="EMBL/GenBank/DDBJ databases">
        <title>complete genome sequencing of Lysobacter sp. H23M41.</title>
        <authorList>
            <person name="Bae J.-W."/>
            <person name="Lee S.-Y."/>
        </authorList>
    </citation>
    <scope>NUCLEOTIDE SEQUENCE [LARGE SCALE GENOMIC DNA]</scope>
    <source>
        <strain evidence="7 8">H23M41</strain>
    </source>
</reference>
<evidence type="ECO:0000256" key="6">
    <source>
        <dbReference type="ARBA" id="ARBA00023186"/>
    </source>
</evidence>
<dbReference type="InterPro" id="IPR005631">
    <property type="entry name" value="SDH"/>
</dbReference>
<evidence type="ECO:0000256" key="1">
    <source>
        <dbReference type="ARBA" id="ARBA00003135"/>
    </source>
</evidence>
<evidence type="ECO:0000313" key="7">
    <source>
        <dbReference type="EMBL" id="QOW21191.1"/>
    </source>
</evidence>
<comment type="similarity">
    <text evidence="3">Belongs to the SdhE FAD assembly factor family.</text>
</comment>
<dbReference type="Pfam" id="PF03937">
    <property type="entry name" value="Sdh5"/>
    <property type="match status" value="1"/>
</dbReference>
<name>A0A7S6UIZ7_9GAMM</name>
<protein>
    <recommendedName>
        <fullName evidence="4">FAD assembly factor SdhE</fullName>
    </recommendedName>
</protein>
<evidence type="ECO:0000256" key="3">
    <source>
        <dbReference type="ARBA" id="ARBA00008571"/>
    </source>
</evidence>
<dbReference type="InterPro" id="IPR036714">
    <property type="entry name" value="SDH_sf"/>
</dbReference>
<dbReference type="SUPFAM" id="SSF109910">
    <property type="entry name" value="YgfY-like"/>
    <property type="match status" value="1"/>
</dbReference>
<dbReference type="Proteomes" id="UP000593932">
    <property type="component" value="Chromosome"/>
</dbReference>
<gene>
    <name evidence="7" type="ORF">INQ42_07800</name>
</gene>
<accession>A0A7S6UIZ7</accession>
<comment type="subcellular location">
    <subcellularLocation>
        <location evidence="2">Cytoplasm</location>
    </subcellularLocation>
</comment>
<organism evidence="7 8">
    <name type="scientific">Novilysobacter avium</name>
    <dbReference type="NCBI Taxonomy" id="2781023"/>
    <lineage>
        <taxon>Bacteria</taxon>
        <taxon>Pseudomonadati</taxon>
        <taxon>Pseudomonadota</taxon>
        <taxon>Gammaproteobacteria</taxon>
        <taxon>Lysobacterales</taxon>
        <taxon>Lysobacteraceae</taxon>
        <taxon>Novilysobacter</taxon>
    </lineage>
</organism>
<dbReference type="PANTHER" id="PTHR39585:SF1">
    <property type="entry name" value="FAD ASSEMBLY FACTOR SDHE"/>
    <property type="match status" value="1"/>
</dbReference>
<evidence type="ECO:0000256" key="4">
    <source>
        <dbReference type="ARBA" id="ARBA00019418"/>
    </source>
</evidence>
<dbReference type="EMBL" id="CP063657">
    <property type="protein sequence ID" value="QOW21191.1"/>
    <property type="molecule type" value="Genomic_DNA"/>
</dbReference>
<keyword evidence="6" id="KW-0143">Chaperone</keyword>